<keyword evidence="3 6" id="KW-1133">Transmembrane helix</keyword>
<dbReference type="InterPro" id="IPR007267">
    <property type="entry name" value="GtrA_DPMS_TM"/>
</dbReference>
<feature type="transmembrane region" description="Helical" evidence="6">
    <location>
        <begin position="39"/>
        <end position="60"/>
    </location>
</feature>
<dbReference type="RefSeq" id="WP_372493141.1">
    <property type="nucleotide sequence ID" value="NZ_BAAALN010000005.1"/>
</dbReference>
<protein>
    <recommendedName>
        <fullName evidence="7">GtrA/DPMS transmembrane domain-containing protein</fullName>
    </recommendedName>
</protein>
<reference evidence="9" key="1">
    <citation type="journal article" date="2019" name="Int. J. Syst. Evol. Microbiol.">
        <title>The Global Catalogue of Microorganisms (GCM) 10K type strain sequencing project: providing services to taxonomists for standard genome sequencing and annotation.</title>
        <authorList>
            <consortium name="The Broad Institute Genomics Platform"/>
            <consortium name="The Broad Institute Genome Sequencing Center for Infectious Disease"/>
            <person name="Wu L."/>
            <person name="Ma J."/>
        </authorList>
    </citation>
    <scope>NUCLEOTIDE SEQUENCE [LARGE SCALE GENOMIC DNA]</scope>
    <source>
        <strain evidence="9">JCM 13023</strain>
    </source>
</reference>
<dbReference type="Pfam" id="PF04138">
    <property type="entry name" value="GtrA_DPMS_TM"/>
    <property type="match status" value="1"/>
</dbReference>
<keyword evidence="4 6" id="KW-0472">Membrane</keyword>
<feature type="region of interest" description="Disordered" evidence="5">
    <location>
        <begin position="1"/>
        <end position="28"/>
    </location>
</feature>
<comment type="subcellular location">
    <subcellularLocation>
        <location evidence="1">Membrane</location>
        <topology evidence="1">Multi-pass membrane protein</topology>
    </subcellularLocation>
</comment>
<feature type="transmembrane region" description="Helical" evidence="6">
    <location>
        <begin position="103"/>
        <end position="124"/>
    </location>
</feature>
<evidence type="ECO:0000256" key="4">
    <source>
        <dbReference type="ARBA" id="ARBA00023136"/>
    </source>
</evidence>
<dbReference type="Proteomes" id="UP001500653">
    <property type="component" value="Unassembled WGS sequence"/>
</dbReference>
<organism evidence="8 9">
    <name type="scientific">Prauserella halophila</name>
    <dbReference type="NCBI Taxonomy" id="185641"/>
    <lineage>
        <taxon>Bacteria</taxon>
        <taxon>Bacillati</taxon>
        <taxon>Actinomycetota</taxon>
        <taxon>Actinomycetes</taxon>
        <taxon>Pseudonocardiales</taxon>
        <taxon>Pseudonocardiaceae</taxon>
        <taxon>Prauserella</taxon>
    </lineage>
</organism>
<evidence type="ECO:0000313" key="8">
    <source>
        <dbReference type="EMBL" id="GAA1236785.1"/>
    </source>
</evidence>
<proteinExistence type="predicted"/>
<evidence type="ECO:0000256" key="6">
    <source>
        <dbReference type="SAM" id="Phobius"/>
    </source>
</evidence>
<evidence type="ECO:0000256" key="5">
    <source>
        <dbReference type="SAM" id="MobiDB-lite"/>
    </source>
</evidence>
<accession>A0ABP4GXW4</accession>
<feature type="domain" description="GtrA/DPMS transmembrane" evidence="7">
    <location>
        <begin position="43"/>
        <end position="162"/>
    </location>
</feature>
<evidence type="ECO:0000256" key="3">
    <source>
        <dbReference type="ARBA" id="ARBA00022989"/>
    </source>
</evidence>
<evidence type="ECO:0000256" key="1">
    <source>
        <dbReference type="ARBA" id="ARBA00004141"/>
    </source>
</evidence>
<sequence length="185" mass="20074">MGRVTTVPAGQDAADQQESADDPDHQPGRPTFFARMVRALMSSGLATGMSQVTLIVLLTMNLNPTAASAAAFVAGAIPNYFVARRWAWNRRGKPDVKRELLPYLFVIGLGGITSMTLTTIAGWVTEPLRIEGFVRVIVLDVAFLSSYALVFLIKFTLLDRFVYSKLDAPKATGKIEPAAVQTQTA</sequence>
<evidence type="ECO:0000256" key="2">
    <source>
        <dbReference type="ARBA" id="ARBA00022692"/>
    </source>
</evidence>
<feature type="transmembrane region" description="Helical" evidence="6">
    <location>
        <begin position="136"/>
        <end position="157"/>
    </location>
</feature>
<gene>
    <name evidence="8" type="ORF">GCM10009676_21320</name>
</gene>
<keyword evidence="9" id="KW-1185">Reference proteome</keyword>
<feature type="transmembrane region" description="Helical" evidence="6">
    <location>
        <begin position="66"/>
        <end position="83"/>
    </location>
</feature>
<comment type="caution">
    <text evidence="8">The sequence shown here is derived from an EMBL/GenBank/DDBJ whole genome shotgun (WGS) entry which is preliminary data.</text>
</comment>
<evidence type="ECO:0000313" key="9">
    <source>
        <dbReference type="Proteomes" id="UP001500653"/>
    </source>
</evidence>
<keyword evidence="2 6" id="KW-0812">Transmembrane</keyword>
<name>A0ABP4GXW4_9PSEU</name>
<evidence type="ECO:0000259" key="7">
    <source>
        <dbReference type="Pfam" id="PF04138"/>
    </source>
</evidence>
<dbReference type="EMBL" id="BAAALN010000005">
    <property type="protein sequence ID" value="GAA1236785.1"/>
    <property type="molecule type" value="Genomic_DNA"/>
</dbReference>